<accession>A0A9P4GF62</accession>
<gene>
    <name evidence="1" type="ORF">K460DRAFT_416277</name>
</gene>
<dbReference type="Proteomes" id="UP000800039">
    <property type="component" value="Unassembled WGS sequence"/>
</dbReference>
<keyword evidence="2" id="KW-1185">Reference proteome</keyword>
<proteinExistence type="predicted"/>
<evidence type="ECO:0000313" key="1">
    <source>
        <dbReference type="EMBL" id="KAF1844923.1"/>
    </source>
</evidence>
<organism evidence="1 2">
    <name type="scientific">Cucurbitaria berberidis CBS 394.84</name>
    <dbReference type="NCBI Taxonomy" id="1168544"/>
    <lineage>
        <taxon>Eukaryota</taxon>
        <taxon>Fungi</taxon>
        <taxon>Dikarya</taxon>
        <taxon>Ascomycota</taxon>
        <taxon>Pezizomycotina</taxon>
        <taxon>Dothideomycetes</taxon>
        <taxon>Pleosporomycetidae</taxon>
        <taxon>Pleosporales</taxon>
        <taxon>Pleosporineae</taxon>
        <taxon>Cucurbitariaceae</taxon>
        <taxon>Cucurbitaria</taxon>
    </lineage>
</organism>
<evidence type="ECO:0000313" key="2">
    <source>
        <dbReference type="Proteomes" id="UP000800039"/>
    </source>
</evidence>
<dbReference type="EMBL" id="ML976616">
    <property type="protein sequence ID" value="KAF1844923.1"/>
    <property type="molecule type" value="Genomic_DNA"/>
</dbReference>
<protein>
    <submittedName>
        <fullName evidence="1">Uncharacterized protein</fullName>
    </submittedName>
</protein>
<dbReference type="RefSeq" id="XP_040787486.1">
    <property type="nucleotide sequence ID" value="XM_040937790.1"/>
</dbReference>
<sequence length="234" mass="26181">MIETNSNSGDLTISELQNKTVYWIQTIDHKNGIERPSRFGTGPYIDTKRDRELLLSQLYGRCGNDEAATAHVNRLVKGDSLYESLVSAAILDAQKKPLFSLIVDKERNEGIADILRTTTGAATREMYTVRNRIITKDMLDDEVLKNMDQIVRSGGKNFSIGGGVETFESREEAVACAEALLASGHEQEVRKAIESLEGVLFGYRVGFGRRHAGWMYTVTKVRVGEEVREDVYDL</sequence>
<reference evidence="1" key="1">
    <citation type="submission" date="2020-01" db="EMBL/GenBank/DDBJ databases">
        <authorList>
            <consortium name="DOE Joint Genome Institute"/>
            <person name="Haridas S."/>
            <person name="Albert R."/>
            <person name="Binder M."/>
            <person name="Bloem J."/>
            <person name="Labutti K."/>
            <person name="Salamov A."/>
            <person name="Andreopoulos B."/>
            <person name="Baker S.E."/>
            <person name="Barry K."/>
            <person name="Bills G."/>
            <person name="Bluhm B.H."/>
            <person name="Cannon C."/>
            <person name="Castanera R."/>
            <person name="Culley D.E."/>
            <person name="Daum C."/>
            <person name="Ezra D."/>
            <person name="Gonzalez J.B."/>
            <person name="Henrissat B."/>
            <person name="Kuo A."/>
            <person name="Liang C."/>
            <person name="Lipzen A."/>
            <person name="Lutzoni F."/>
            <person name="Magnuson J."/>
            <person name="Mondo S."/>
            <person name="Nolan M."/>
            <person name="Ohm R."/>
            <person name="Pangilinan J."/>
            <person name="Park H.-J."/>
            <person name="Ramirez L."/>
            <person name="Alfaro M."/>
            <person name="Sun H."/>
            <person name="Tritt A."/>
            <person name="Yoshinaga Y."/>
            <person name="Zwiers L.-H."/>
            <person name="Turgeon B.G."/>
            <person name="Goodwin S.B."/>
            <person name="Spatafora J.W."/>
            <person name="Crous P.W."/>
            <person name="Grigoriev I.V."/>
        </authorList>
    </citation>
    <scope>NUCLEOTIDE SEQUENCE</scope>
    <source>
        <strain evidence="1">CBS 394.84</strain>
    </source>
</reference>
<dbReference type="GeneID" id="63855040"/>
<dbReference type="AlphaFoldDB" id="A0A9P4GF62"/>
<comment type="caution">
    <text evidence="1">The sequence shown here is derived from an EMBL/GenBank/DDBJ whole genome shotgun (WGS) entry which is preliminary data.</text>
</comment>
<name>A0A9P4GF62_9PLEO</name>